<dbReference type="GO" id="GO:0016787">
    <property type="term" value="F:hydrolase activity"/>
    <property type="evidence" value="ECO:0007669"/>
    <property type="project" value="UniProtKB-KW"/>
</dbReference>
<evidence type="ECO:0000259" key="1">
    <source>
        <dbReference type="Pfam" id="PF01863"/>
    </source>
</evidence>
<keyword evidence="2" id="KW-0378">Hydrolase</keyword>
<sequence>MAETRSHEVELVGHSVEYDLRRSADATKPRIDVDIHGVTVVIPDATDVDPEEVLQENAVWVVEKKAKYDTYREEIPERSYEEGAMFPYLGDEREVVVERRSSSVVSENALRLARHHVEETSVKRALETLYRRKARETFEERAEHFAEQIGVTHEQIEVRNQRTKWGSCSTTGTLGLNWRLMMAPPEIVDYIVIHELAHLREPNHTDAFWSLVGEHDPDYEAHARWLEENSTQLVFSDDDL</sequence>
<accession>A0A2R4WYD2</accession>
<dbReference type="Pfam" id="PF01863">
    <property type="entry name" value="YgjP-like"/>
    <property type="match status" value="1"/>
</dbReference>
<feature type="domain" description="YgjP-like metallopeptidase" evidence="1">
    <location>
        <begin position="29"/>
        <end position="228"/>
    </location>
</feature>
<name>A0A2R4WYD2_9EURY</name>
<dbReference type="PANTHER" id="PTHR30399">
    <property type="entry name" value="UNCHARACTERIZED PROTEIN YGJP"/>
    <property type="match status" value="1"/>
</dbReference>
<dbReference type="CDD" id="cd07344">
    <property type="entry name" value="M48_yhfN_like"/>
    <property type="match status" value="1"/>
</dbReference>
<evidence type="ECO:0000313" key="3">
    <source>
        <dbReference type="Proteomes" id="UP000244727"/>
    </source>
</evidence>
<gene>
    <name evidence="2" type="ORF">HARCEL1_01815</name>
</gene>
<dbReference type="InterPro" id="IPR002725">
    <property type="entry name" value="YgjP-like_metallopeptidase"/>
</dbReference>
<dbReference type="PANTHER" id="PTHR30399:SF1">
    <property type="entry name" value="UTP PYROPHOSPHATASE"/>
    <property type="match status" value="1"/>
</dbReference>
<reference evidence="2 3" key="1">
    <citation type="submission" date="2018-04" db="EMBL/GenBank/DDBJ databases">
        <title>Halococcoides cellulosivorans gen. nov., sp. nov., an extremely halophilic cellulose-utilizing haloarchaeon from hypersaline lakes.</title>
        <authorList>
            <person name="Sorokin D.Y."/>
            <person name="Toshchakov S.V."/>
            <person name="Samarov N.I."/>
            <person name="Korzhenkov A."/>
            <person name="Kublanov I.V."/>
        </authorList>
    </citation>
    <scope>NUCLEOTIDE SEQUENCE [LARGE SCALE GENOMIC DNA]</scope>
    <source>
        <strain evidence="2 3">HArcel1</strain>
    </source>
</reference>
<dbReference type="Gene3D" id="3.30.2010.10">
    <property type="entry name" value="Metalloproteases ('zincins'), catalytic domain"/>
    <property type="match status" value="1"/>
</dbReference>
<dbReference type="KEGG" id="harc:HARCEL1_01815"/>
<protein>
    <submittedName>
        <fullName evidence="2">Metal-dependent hydrolase</fullName>
    </submittedName>
</protein>
<proteinExistence type="predicted"/>
<dbReference type="InterPro" id="IPR053136">
    <property type="entry name" value="UTP_pyrophosphatase-like"/>
</dbReference>
<dbReference type="Proteomes" id="UP000244727">
    <property type="component" value="Chromosome"/>
</dbReference>
<dbReference type="EMBL" id="CP028858">
    <property type="protein sequence ID" value="AWB26536.1"/>
    <property type="molecule type" value="Genomic_DNA"/>
</dbReference>
<organism evidence="2 3">
    <name type="scientific">Halococcoides cellulosivorans</name>
    <dbReference type="NCBI Taxonomy" id="1679096"/>
    <lineage>
        <taxon>Archaea</taxon>
        <taxon>Methanobacteriati</taxon>
        <taxon>Methanobacteriota</taxon>
        <taxon>Stenosarchaea group</taxon>
        <taxon>Halobacteria</taxon>
        <taxon>Halobacteriales</taxon>
        <taxon>Haloarculaceae</taxon>
        <taxon>Halococcoides</taxon>
    </lineage>
</organism>
<keyword evidence="3" id="KW-1185">Reference proteome</keyword>
<dbReference type="GeneID" id="36511204"/>
<evidence type="ECO:0000313" key="2">
    <source>
        <dbReference type="EMBL" id="AWB26536.1"/>
    </source>
</evidence>
<dbReference type="AlphaFoldDB" id="A0A2R4WYD2"/>
<dbReference type="RefSeq" id="WP_108380905.1">
    <property type="nucleotide sequence ID" value="NZ_CP028858.1"/>
</dbReference>